<dbReference type="NCBIfam" id="NF004051">
    <property type="entry name" value="PRK05571.1"/>
    <property type="match status" value="1"/>
</dbReference>
<organism evidence="4">
    <name type="scientific">Alloyangia mangrovi</name>
    <dbReference type="NCBI Taxonomy" id="1779329"/>
    <lineage>
        <taxon>Bacteria</taxon>
        <taxon>Pseudomonadati</taxon>
        <taxon>Pseudomonadota</taxon>
        <taxon>Alphaproteobacteria</taxon>
        <taxon>Rhodobacterales</taxon>
        <taxon>Roseobacteraceae</taxon>
        <taxon>Alloyangia</taxon>
    </lineage>
</organism>
<dbReference type="PANTHER" id="PTHR43732">
    <property type="entry name" value="RIBOSE 5-PHOSPHATE ISOMERASE-RELATED"/>
    <property type="match status" value="1"/>
</dbReference>
<evidence type="ECO:0000313" key="4">
    <source>
        <dbReference type="EMBL" id="PBD20919.1"/>
    </source>
</evidence>
<reference evidence="4" key="1">
    <citation type="submission" date="2017-09" db="EMBL/GenBank/DDBJ databases">
        <title>Yangia sp. SAOS 153D whole genome sequencing.</title>
        <authorList>
            <person name="Verma A."/>
            <person name="Krishnamurthi S."/>
        </authorList>
    </citation>
    <scope>NUCLEOTIDE SEQUENCE [LARGE SCALE GENOMIC DNA]</scope>
    <source>
        <strain evidence="4">SAOS 153D</strain>
    </source>
</reference>
<name>A0A2A3K2H9_9RHOB</name>
<dbReference type="Pfam" id="PF02502">
    <property type="entry name" value="LacAB_rpiB"/>
    <property type="match status" value="1"/>
</dbReference>
<accession>A0A2A3K2H9</accession>
<dbReference type="SUPFAM" id="SSF89623">
    <property type="entry name" value="Ribose/Galactose isomerase RpiB/AlsB"/>
    <property type="match status" value="1"/>
</dbReference>
<sequence length="162" mass="17305">MDCPAPSSASENCVLKSIRALSDSAGSKGHRVVEYLKCLGHEVIDVGSYDEEPVDFPEIAQAVTRAVNDGSAERGLLVCGTGVGASIAPSKVKGIRAAVGHDVHSAHQCVEHDDVNVRCIGAQIVGSWLALDLIDAFQSAEFSTDEDFRRRVSMLHDMDNAR</sequence>
<protein>
    <submittedName>
        <fullName evidence="4">Ribose-5-phosphate isomerase</fullName>
    </submittedName>
</protein>
<feature type="active site" description="Proton acceptor" evidence="3">
    <location>
        <position position="79"/>
    </location>
</feature>
<dbReference type="AlphaFoldDB" id="A0A2A3K2H9"/>
<dbReference type="GO" id="GO:0005975">
    <property type="term" value="P:carbohydrate metabolic process"/>
    <property type="evidence" value="ECO:0007669"/>
    <property type="project" value="InterPro"/>
</dbReference>
<feature type="active site" description="Proton donor" evidence="3">
    <location>
        <position position="112"/>
    </location>
</feature>
<gene>
    <name evidence="4" type="ORF">CLG85_01500</name>
</gene>
<dbReference type="EMBL" id="NTHN01000018">
    <property type="protein sequence ID" value="PBD20919.1"/>
    <property type="molecule type" value="Genomic_DNA"/>
</dbReference>
<evidence type="ECO:0000256" key="1">
    <source>
        <dbReference type="ARBA" id="ARBA00008754"/>
    </source>
</evidence>
<dbReference type="InterPro" id="IPR051812">
    <property type="entry name" value="SPI_LacAB/RpiB"/>
</dbReference>
<dbReference type="OrthoDB" id="1778624at2"/>
<dbReference type="Gene3D" id="3.40.1400.10">
    <property type="entry name" value="Sugar-phosphate isomerase, RpiB/LacA/LacB"/>
    <property type="match status" value="1"/>
</dbReference>
<comment type="caution">
    <text evidence="4">The sequence shown here is derived from an EMBL/GenBank/DDBJ whole genome shotgun (WGS) entry which is preliminary data.</text>
</comment>
<dbReference type="InterPro" id="IPR003500">
    <property type="entry name" value="RpiB_LacA_LacB"/>
</dbReference>
<evidence type="ECO:0000256" key="2">
    <source>
        <dbReference type="ARBA" id="ARBA00023235"/>
    </source>
</evidence>
<dbReference type="InterPro" id="IPR036569">
    <property type="entry name" value="RpiB_LacA_LacB_sf"/>
</dbReference>
<dbReference type="PIRSF" id="PIRSF005384">
    <property type="entry name" value="RpiB_LacA_B"/>
    <property type="match status" value="1"/>
</dbReference>
<evidence type="ECO:0000256" key="3">
    <source>
        <dbReference type="PIRSR" id="PIRSR005384-1"/>
    </source>
</evidence>
<dbReference type="NCBIfam" id="TIGR00689">
    <property type="entry name" value="rpiB_lacA_lacB"/>
    <property type="match status" value="1"/>
</dbReference>
<keyword evidence="2 4" id="KW-0413">Isomerase</keyword>
<comment type="similarity">
    <text evidence="1">Belongs to the LacAB/RpiB family.</text>
</comment>
<dbReference type="PANTHER" id="PTHR43732:SF1">
    <property type="entry name" value="RIBOSE 5-PHOSPHATE ISOMERASE"/>
    <property type="match status" value="1"/>
</dbReference>
<proteinExistence type="inferred from homology"/>
<dbReference type="GO" id="GO:0016861">
    <property type="term" value="F:intramolecular oxidoreductase activity, interconverting aldoses and ketoses"/>
    <property type="evidence" value="ECO:0007669"/>
    <property type="project" value="UniProtKB-ARBA"/>
</dbReference>